<evidence type="ECO:0000256" key="4">
    <source>
        <dbReference type="ARBA" id="ARBA00022801"/>
    </source>
</evidence>
<feature type="domain" description="Phosphotyrosine protein phosphatase I" evidence="7">
    <location>
        <begin position="1"/>
        <end position="124"/>
    </location>
</feature>
<dbReference type="SMR" id="L8GE13"/>
<dbReference type="OrthoDB" id="3388at2759"/>
<dbReference type="Pfam" id="PF01451">
    <property type="entry name" value="LMWPc"/>
    <property type="match status" value="1"/>
</dbReference>
<dbReference type="RefSeq" id="XP_004332976.1">
    <property type="nucleotide sequence ID" value="XM_004332928.1"/>
</dbReference>
<dbReference type="Proteomes" id="UP000011083">
    <property type="component" value="Unassembled WGS sequence"/>
</dbReference>
<accession>L8GE13</accession>
<gene>
    <name evidence="8" type="ORF">ACA1_103200</name>
</gene>
<dbReference type="InterPro" id="IPR017867">
    <property type="entry name" value="Tyr_phospatase_low_mol_wt"/>
</dbReference>
<dbReference type="PRINTS" id="PR00720">
    <property type="entry name" value="MAMMALPTPASE"/>
</dbReference>
<dbReference type="OMA" id="QGEWHVE"/>
<dbReference type="InterPro" id="IPR002115">
    <property type="entry name" value="Tyr_Pase_low_mol_wt_mml"/>
</dbReference>
<dbReference type="GO" id="GO:0003993">
    <property type="term" value="F:acid phosphatase activity"/>
    <property type="evidence" value="ECO:0007669"/>
    <property type="project" value="InterPro"/>
</dbReference>
<keyword evidence="3" id="KW-0963">Cytoplasm</keyword>
<evidence type="ECO:0000313" key="8">
    <source>
        <dbReference type="EMBL" id="ELR10963.1"/>
    </source>
</evidence>
<proteinExistence type="inferred from homology"/>
<evidence type="ECO:0000256" key="2">
    <source>
        <dbReference type="ARBA" id="ARBA00011063"/>
    </source>
</evidence>
<keyword evidence="5" id="KW-0904">Protein phosphatase</keyword>
<dbReference type="Gene3D" id="3.40.50.2300">
    <property type="match status" value="1"/>
</dbReference>
<dbReference type="SMART" id="SM00226">
    <property type="entry name" value="LMWPc"/>
    <property type="match status" value="1"/>
</dbReference>
<evidence type="ECO:0000256" key="3">
    <source>
        <dbReference type="ARBA" id="ARBA00022490"/>
    </source>
</evidence>
<evidence type="ECO:0000256" key="5">
    <source>
        <dbReference type="ARBA" id="ARBA00022912"/>
    </source>
</evidence>
<dbReference type="GO" id="GO:0004726">
    <property type="term" value="F:non-membrane spanning protein tyrosine phosphatase activity"/>
    <property type="evidence" value="ECO:0007669"/>
    <property type="project" value="InterPro"/>
</dbReference>
<organism evidence="8 9">
    <name type="scientific">Acanthamoeba castellanii (strain ATCC 30010 / Neff)</name>
    <dbReference type="NCBI Taxonomy" id="1257118"/>
    <lineage>
        <taxon>Eukaryota</taxon>
        <taxon>Amoebozoa</taxon>
        <taxon>Discosea</taxon>
        <taxon>Longamoebia</taxon>
        <taxon>Centramoebida</taxon>
        <taxon>Acanthamoebidae</taxon>
        <taxon>Acanthamoeba</taxon>
    </lineage>
</organism>
<dbReference type="AlphaFoldDB" id="L8GE13"/>
<protein>
    <submittedName>
        <fullName evidence="8">Proteintyrosine-phosphatase</fullName>
    </submittedName>
</protein>
<dbReference type="InterPro" id="IPR050438">
    <property type="entry name" value="LMW_PTPase"/>
</dbReference>
<dbReference type="PANTHER" id="PTHR11717">
    <property type="entry name" value="LOW MOLECULAR WEIGHT PROTEIN TYROSINE PHOSPHATASE"/>
    <property type="match status" value="1"/>
</dbReference>
<dbReference type="PRINTS" id="PR00719">
    <property type="entry name" value="LMWPTPASE"/>
</dbReference>
<dbReference type="EMBL" id="KB008169">
    <property type="protein sequence ID" value="ELR10963.1"/>
    <property type="molecule type" value="Genomic_DNA"/>
</dbReference>
<dbReference type="InterPro" id="IPR036196">
    <property type="entry name" value="Ptyr_pPase_sf"/>
</dbReference>
<feature type="active site" description="Proton donor" evidence="6">
    <location>
        <position position="101"/>
    </location>
</feature>
<dbReference type="KEGG" id="acan:ACA1_103200"/>
<dbReference type="PANTHER" id="PTHR11717:SF7">
    <property type="entry name" value="LOW MOLECULAR WEIGHT PHOSPHOTYROSINE PROTEIN PHOSPHATASE"/>
    <property type="match status" value="1"/>
</dbReference>
<dbReference type="GO" id="GO:0005737">
    <property type="term" value="C:cytoplasm"/>
    <property type="evidence" value="ECO:0007669"/>
    <property type="project" value="UniProtKB-SubCell"/>
</dbReference>
<dbReference type="STRING" id="1257118.L8GE13"/>
<keyword evidence="9" id="KW-1185">Reference proteome</keyword>
<keyword evidence="4" id="KW-0378">Hydrolase</keyword>
<evidence type="ECO:0000256" key="1">
    <source>
        <dbReference type="ARBA" id="ARBA00004496"/>
    </source>
</evidence>
<reference evidence="8 9" key="1">
    <citation type="journal article" date="2013" name="Genome Biol.">
        <title>Genome of Acanthamoeba castellanii highlights extensive lateral gene transfer and early evolution of tyrosine kinase signaling.</title>
        <authorList>
            <person name="Clarke M."/>
            <person name="Lohan A.J."/>
            <person name="Liu B."/>
            <person name="Lagkouvardos I."/>
            <person name="Roy S."/>
            <person name="Zafar N."/>
            <person name="Bertelli C."/>
            <person name="Schilde C."/>
            <person name="Kianianmomeni A."/>
            <person name="Burglin T.R."/>
            <person name="Frech C."/>
            <person name="Turcotte B."/>
            <person name="Kopec K.O."/>
            <person name="Synnott J.M."/>
            <person name="Choo C."/>
            <person name="Paponov I."/>
            <person name="Finkler A."/>
            <person name="Soon Heng Tan C."/>
            <person name="Hutchins A.P."/>
            <person name="Weinmeier T."/>
            <person name="Rattei T."/>
            <person name="Chu J.S."/>
            <person name="Gimenez G."/>
            <person name="Irimia M."/>
            <person name="Rigden D.J."/>
            <person name="Fitzpatrick D.A."/>
            <person name="Lorenzo-Morales J."/>
            <person name="Bateman A."/>
            <person name="Chiu C.H."/>
            <person name="Tang P."/>
            <person name="Hegemann P."/>
            <person name="Fromm H."/>
            <person name="Raoult D."/>
            <person name="Greub G."/>
            <person name="Miranda-Saavedra D."/>
            <person name="Chen N."/>
            <person name="Nash P."/>
            <person name="Ginger M.L."/>
            <person name="Horn M."/>
            <person name="Schaap P."/>
            <person name="Caler L."/>
            <person name="Loftus B."/>
        </authorList>
    </citation>
    <scope>NUCLEOTIDE SEQUENCE [LARGE SCALE GENOMIC DNA]</scope>
    <source>
        <strain evidence="8 9">Neff</strain>
    </source>
</reference>
<dbReference type="CDD" id="cd16343">
    <property type="entry name" value="LMWPTP"/>
    <property type="match status" value="1"/>
</dbReference>
<dbReference type="SUPFAM" id="SSF52788">
    <property type="entry name" value="Phosphotyrosine protein phosphatases I"/>
    <property type="match status" value="1"/>
</dbReference>
<comment type="subcellular location">
    <subcellularLocation>
        <location evidence="1">Cytoplasm</location>
    </subcellularLocation>
</comment>
<dbReference type="GeneID" id="14911401"/>
<dbReference type="InterPro" id="IPR023485">
    <property type="entry name" value="Ptyr_pPase"/>
</dbReference>
<evidence type="ECO:0000256" key="6">
    <source>
        <dbReference type="PIRSR" id="PIRSR617867-1"/>
    </source>
</evidence>
<evidence type="ECO:0000313" key="9">
    <source>
        <dbReference type="Proteomes" id="UP000011083"/>
    </source>
</evidence>
<comment type="similarity">
    <text evidence="2">Belongs to the low molecular weight phosphotyrosine protein phosphatase family.</text>
</comment>
<name>L8GE13_ACACF</name>
<sequence>MAAQQERSLKVVVDSAGTCDHHAGDTAHHGSVAVARKRGIDITDHRARKVRKSDFDEFDYIVAMDASNLRDLKRKCPPEHAHKLSLLLAHSEQHRGEDVPDPYYGHPSFEVVFDIVEDGPWASTLN</sequence>
<evidence type="ECO:0000259" key="7">
    <source>
        <dbReference type="SMART" id="SM00226"/>
    </source>
</evidence>
<dbReference type="VEuPathDB" id="AmoebaDB:ACA1_103200"/>